<protein>
    <submittedName>
        <fullName evidence="6">Emc5p</fullName>
    </submittedName>
</protein>
<dbReference type="VEuPathDB" id="FungiDB:SPAR_I01300"/>
<evidence type="ECO:0000256" key="2">
    <source>
        <dbReference type="ARBA" id="ARBA00006109"/>
    </source>
</evidence>
<dbReference type="Pfam" id="PF10270">
    <property type="entry name" value="MMgT"/>
    <property type="match status" value="1"/>
</dbReference>
<dbReference type="OrthoDB" id="44756at2759"/>
<name>A0A8B8UTA8_SACPA</name>
<evidence type="ECO:0000313" key="6">
    <source>
        <dbReference type="RefSeq" id="XP_033767015.1"/>
    </source>
</evidence>
<reference evidence="6" key="1">
    <citation type="journal article" date="2017" name="Nat. Genet.">
        <title>Contrasting evolutionary genome dynamics between domesticated and wild yeasts.</title>
        <authorList>
            <person name="Yue J.X."/>
            <person name="Li J."/>
            <person name="Aigrain L."/>
            <person name="Hallin J."/>
            <person name="Persson K."/>
            <person name="Oliver K."/>
            <person name="Bergstrom A."/>
            <person name="Coupland P."/>
            <person name="Warringer J."/>
            <person name="Lagomarsino M.C."/>
            <person name="Fischer G."/>
            <person name="Durbin R."/>
            <person name="Liti G."/>
        </authorList>
    </citation>
    <scope>NUCLEOTIDE SEQUENCE</scope>
    <source>
        <strain evidence="6">CBS432</strain>
    </source>
</reference>
<comment type="similarity">
    <text evidence="2">Belongs to the membrane magnesium transporter (TC 1.A.67) family.</text>
</comment>
<dbReference type="InterPro" id="IPR053279">
    <property type="entry name" value="EMC_subunit"/>
</dbReference>
<dbReference type="PANTHER" id="PTHR28144">
    <property type="entry name" value="ER MEMBRANE PROTEIN COMPLEX SUBUNIT 5"/>
    <property type="match status" value="1"/>
</dbReference>
<keyword evidence="4" id="KW-1133">Transmembrane helix</keyword>
<evidence type="ECO:0000256" key="4">
    <source>
        <dbReference type="ARBA" id="ARBA00022989"/>
    </source>
</evidence>
<gene>
    <name evidence="6" type="primary">EMC5</name>
    <name evidence="6" type="ORF">SPAR_I01300</name>
</gene>
<evidence type="ECO:0000256" key="5">
    <source>
        <dbReference type="ARBA" id="ARBA00023136"/>
    </source>
</evidence>
<accession>A0A8B8UTA8</accession>
<comment type="subcellular location">
    <subcellularLocation>
        <location evidence="1">Endomembrane system</location>
        <topology evidence="1">Multi-pass membrane protein</topology>
    </subcellularLocation>
</comment>
<dbReference type="GeneID" id="54631334"/>
<dbReference type="GO" id="GO:0072546">
    <property type="term" value="C:EMC complex"/>
    <property type="evidence" value="ECO:0007669"/>
    <property type="project" value="TreeGrafter"/>
</dbReference>
<dbReference type="GO" id="GO:0034975">
    <property type="term" value="P:protein folding in endoplasmic reticulum"/>
    <property type="evidence" value="ECO:0007669"/>
    <property type="project" value="TreeGrafter"/>
</dbReference>
<reference evidence="6" key="3">
    <citation type="submission" date="2025-07" db="EMBL/GenBank/DDBJ databases">
        <authorList>
            <consortium name="NCBI Genome Project"/>
        </authorList>
    </citation>
    <scope>NUCLEOTIDE SEQUENCE</scope>
    <source>
        <strain evidence="6">CBS432</strain>
    </source>
</reference>
<keyword evidence="5" id="KW-0472">Membrane</keyword>
<evidence type="ECO:0000256" key="3">
    <source>
        <dbReference type="ARBA" id="ARBA00022692"/>
    </source>
</evidence>
<organism evidence="6">
    <name type="scientific">Saccharomyces paradoxus</name>
    <name type="common">Yeast</name>
    <name type="synonym">Saccharomyces douglasii</name>
    <dbReference type="NCBI Taxonomy" id="27291"/>
    <lineage>
        <taxon>Eukaryota</taxon>
        <taxon>Fungi</taxon>
        <taxon>Dikarya</taxon>
        <taxon>Ascomycota</taxon>
        <taxon>Saccharomycotina</taxon>
        <taxon>Saccharomycetes</taxon>
        <taxon>Saccharomycetales</taxon>
        <taxon>Saccharomycetaceae</taxon>
        <taxon>Saccharomyces</taxon>
    </lineage>
</organism>
<dbReference type="PANTHER" id="PTHR28144:SF1">
    <property type="entry name" value="ER MEMBRANE PROTEIN COMPLEX SUBUNIT 5"/>
    <property type="match status" value="1"/>
</dbReference>
<dbReference type="InterPro" id="IPR018937">
    <property type="entry name" value="MMgT"/>
</dbReference>
<dbReference type="AlphaFoldDB" id="A0A8B8UTA8"/>
<keyword evidence="3" id="KW-0812">Transmembrane</keyword>
<reference evidence="6" key="4">
    <citation type="submission" date="2025-08" db="UniProtKB">
        <authorList>
            <consortium name="RefSeq"/>
        </authorList>
    </citation>
    <scope>IDENTIFICATION</scope>
    <source>
        <strain evidence="6">CBS432</strain>
    </source>
</reference>
<reference evidence="6" key="2">
    <citation type="submission" date="2020-01" db="EMBL/GenBank/DDBJ databases">
        <title>Population-level Yeast Reference Genomes.</title>
        <authorList>
            <person name="Yue J.-X."/>
        </authorList>
    </citation>
    <scope>NUCLEOTIDE SEQUENCE</scope>
    <source>
        <strain evidence="6">CBS432</strain>
    </source>
</reference>
<sequence length="141" mass="15890">MSFVSKLLYTVSALVLFHSGFSSYEFHHLLKLNSLNNAQGVISRLPKDIEYETYAGLLLFVLAVFTSFEKLQYLPIESNDGMIISQGNYLKEIALNKATNVDNLIGSNPNGEIIFSPSFVDVHAKRKVSREWASNTEKKEK</sequence>
<evidence type="ECO:0000256" key="1">
    <source>
        <dbReference type="ARBA" id="ARBA00004127"/>
    </source>
</evidence>
<proteinExistence type="inferred from homology"/>
<dbReference type="RefSeq" id="XP_033767015.1">
    <property type="nucleotide sequence ID" value="XM_033911124.1"/>
</dbReference>
<dbReference type="KEGG" id="spao:SPAR_I01300"/>